<proteinExistence type="predicted"/>
<dbReference type="Proteomes" id="UP000019487">
    <property type="component" value="Unassembled WGS sequence"/>
</dbReference>
<feature type="region of interest" description="Disordered" evidence="1">
    <location>
        <begin position="1"/>
        <end position="109"/>
    </location>
</feature>
<protein>
    <submittedName>
        <fullName evidence="2">Uncharacterized protein</fullName>
    </submittedName>
</protein>
<feature type="compositionally biased region" description="Basic and acidic residues" evidence="1">
    <location>
        <begin position="58"/>
        <end position="95"/>
    </location>
</feature>
<dbReference type="AlphaFoldDB" id="W9C035"/>
<accession>W9C035</accession>
<organism evidence="2 3">
    <name type="scientific">Sclerotinia borealis (strain F-4128)</name>
    <dbReference type="NCBI Taxonomy" id="1432307"/>
    <lineage>
        <taxon>Eukaryota</taxon>
        <taxon>Fungi</taxon>
        <taxon>Dikarya</taxon>
        <taxon>Ascomycota</taxon>
        <taxon>Pezizomycotina</taxon>
        <taxon>Leotiomycetes</taxon>
        <taxon>Helotiales</taxon>
        <taxon>Sclerotiniaceae</taxon>
        <taxon>Sclerotinia</taxon>
    </lineage>
</organism>
<dbReference type="EMBL" id="AYSA01000674">
    <property type="protein sequence ID" value="ESZ90202.1"/>
    <property type="molecule type" value="Genomic_DNA"/>
</dbReference>
<evidence type="ECO:0000313" key="3">
    <source>
        <dbReference type="Proteomes" id="UP000019487"/>
    </source>
</evidence>
<evidence type="ECO:0000256" key="1">
    <source>
        <dbReference type="SAM" id="MobiDB-lite"/>
    </source>
</evidence>
<sequence length="109" mass="12341">MNPSNNPNRRRSNPDRDPPGLYREDAATDLHGYGGHHREGERRYSRDIQTDGSAPRYRVREFGVPRDQAARDATHDSSIWDEKEKRDGRRYEERGGGSGGNFGGRSGGR</sequence>
<comment type="caution">
    <text evidence="2">The sequence shown here is derived from an EMBL/GenBank/DDBJ whole genome shotgun (WGS) entry which is preliminary data.</text>
</comment>
<feature type="compositionally biased region" description="Basic and acidic residues" evidence="1">
    <location>
        <begin position="12"/>
        <end position="28"/>
    </location>
</feature>
<gene>
    <name evidence="2" type="ORF">SBOR_9411</name>
</gene>
<name>W9C035_SCLBF</name>
<feature type="compositionally biased region" description="Basic and acidic residues" evidence="1">
    <location>
        <begin position="36"/>
        <end position="49"/>
    </location>
</feature>
<evidence type="ECO:0000313" key="2">
    <source>
        <dbReference type="EMBL" id="ESZ90202.1"/>
    </source>
</evidence>
<feature type="compositionally biased region" description="Gly residues" evidence="1">
    <location>
        <begin position="96"/>
        <end position="109"/>
    </location>
</feature>
<keyword evidence="3" id="KW-1185">Reference proteome</keyword>
<dbReference type="HOGENOM" id="CLU_2185482_0_0_1"/>
<reference evidence="2 3" key="1">
    <citation type="journal article" date="2014" name="Genome Announc.">
        <title>Draft genome sequence of Sclerotinia borealis, a psychrophilic plant pathogenic fungus.</title>
        <authorList>
            <person name="Mardanov A.V."/>
            <person name="Beletsky A.V."/>
            <person name="Kadnikov V.V."/>
            <person name="Ignatov A.N."/>
            <person name="Ravin N.V."/>
        </authorList>
    </citation>
    <scope>NUCLEOTIDE SEQUENCE [LARGE SCALE GENOMIC DNA]</scope>
    <source>
        <strain evidence="3">F-4157</strain>
    </source>
</reference>